<proteinExistence type="predicted"/>
<gene>
    <name evidence="1" type="ORF">PODLI_1B040509</name>
</gene>
<accession>A0AA35KDF5</accession>
<evidence type="ECO:0000313" key="1">
    <source>
        <dbReference type="EMBL" id="CAI5775414.1"/>
    </source>
</evidence>
<organism evidence="1 2">
    <name type="scientific">Podarcis lilfordi</name>
    <name type="common">Lilford's wall lizard</name>
    <dbReference type="NCBI Taxonomy" id="74358"/>
    <lineage>
        <taxon>Eukaryota</taxon>
        <taxon>Metazoa</taxon>
        <taxon>Chordata</taxon>
        <taxon>Craniata</taxon>
        <taxon>Vertebrata</taxon>
        <taxon>Euteleostomi</taxon>
        <taxon>Lepidosauria</taxon>
        <taxon>Squamata</taxon>
        <taxon>Bifurcata</taxon>
        <taxon>Unidentata</taxon>
        <taxon>Episquamata</taxon>
        <taxon>Laterata</taxon>
        <taxon>Lacertibaenia</taxon>
        <taxon>Lacertidae</taxon>
        <taxon>Podarcis</taxon>
    </lineage>
</organism>
<keyword evidence="2" id="KW-1185">Reference proteome</keyword>
<sequence length="82" mass="9235">MKAPFVRKIESGCKYMKCGDVVSYCAGDYALEGLHCTDIMRSRIPFMKKTTCSRMASILLTSNPFYPLLFLHAHTLPGATWI</sequence>
<dbReference type="AlphaFoldDB" id="A0AA35KDF5"/>
<dbReference type="EMBL" id="OX395130">
    <property type="protein sequence ID" value="CAI5775414.1"/>
    <property type="molecule type" value="Genomic_DNA"/>
</dbReference>
<evidence type="ECO:0000313" key="2">
    <source>
        <dbReference type="Proteomes" id="UP001178461"/>
    </source>
</evidence>
<reference evidence="1" key="1">
    <citation type="submission" date="2022-12" db="EMBL/GenBank/DDBJ databases">
        <authorList>
            <person name="Alioto T."/>
            <person name="Alioto T."/>
            <person name="Gomez Garrido J."/>
        </authorList>
    </citation>
    <scope>NUCLEOTIDE SEQUENCE</scope>
</reference>
<name>A0AA35KDF5_9SAUR</name>
<dbReference type="Proteomes" id="UP001178461">
    <property type="component" value="Chromosome 5"/>
</dbReference>
<protein>
    <submittedName>
        <fullName evidence="1">Uncharacterized protein</fullName>
    </submittedName>
</protein>